<protein>
    <recommendedName>
        <fullName evidence="2">Heterokaryon incompatibility domain-containing protein</fullName>
    </recommendedName>
</protein>
<dbReference type="Pfam" id="PF06985">
    <property type="entry name" value="HET"/>
    <property type="match status" value="1"/>
</dbReference>
<keyword evidence="4" id="KW-1185">Reference proteome</keyword>
<organism evidence="3 4">
    <name type="scientific">Imshaugia aleurites</name>
    <dbReference type="NCBI Taxonomy" id="172621"/>
    <lineage>
        <taxon>Eukaryota</taxon>
        <taxon>Fungi</taxon>
        <taxon>Dikarya</taxon>
        <taxon>Ascomycota</taxon>
        <taxon>Pezizomycotina</taxon>
        <taxon>Lecanoromycetes</taxon>
        <taxon>OSLEUM clade</taxon>
        <taxon>Lecanoromycetidae</taxon>
        <taxon>Lecanorales</taxon>
        <taxon>Lecanorineae</taxon>
        <taxon>Parmeliaceae</taxon>
        <taxon>Imshaugia</taxon>
    </lineage>
</organism>
<comment type="caution">
    <text evidence="3">The sequence shown here is derived from an EMBL/GenBank/DDBJ whole genome shotgun (WGS) entry which is preliminary data.</text>
</comment>
<evidence type="ECO:0000313" key="4">
    <source>
        <dbReference type="Proteomes" id="UP000664534"/>
    </source>
</evidence>
<feature type="region of interest" description="Disordered" evidence="1">
    <location>
        <begin position="145"/>
        <end position="244"/>
    </location>
</feature>
<dbReference type="EMBL" id="CAJPDT010000022">
    <property type="protein sequence ID" value="CAF9919158.1"/>
    <property type="molecule type" value="Genomic_DNA"/>
</dbReference>
<reference evidence="3" key="1">
    <citation type="submission" date="2021-03" db="EMBL/GenBank/DDBJ databases">
        <authorList>
            <person name="Tagirdzhanova G."/>
        </authorList>
    </citation>
    <scope>NUCLEOTIDE SEQUENCE</scope>
</reference>
<evidence type="ECO:0000259" key="2">
    <source>
        <dbReference type="Pfam" id="PF06985"/>
    </source>
</evidence>
<feature type="compositionally biased region" description="Acidic residues" evidence="1">
    <location>
        <begin position="173"/>
        <end position="203"/>
    </location>
</feature>
<gene>
    <name evidence="3" type="ORF">IMSHALPRED_004539</name>
</gene>
<sequence length="767" mass="87483">MSQEVYAQAPLVPERREIRILTLAPGTGDDVLHGDLTVDSLNYDDLHYTALSYTWSGPVSENVIIIGGLPLRITENLELALRRFRGPIRSKNMWVDAICINQSDNEEKSVQVSLMGDIYANATRTMVWLGEQSADSDVAMDFIRSLRPKGPKDPAKYSDEDSSDEDNSKKDSEDDSSDEDDSDEDNSNEDDSDEEGSHEDDDDKNGSHDAEDYSVEDDCDQDESDKDDSDEGDSEADDSHKAVSDADQIHLQAVTDLMRRKWWTRIWVVQEALKSRRVTVVCGAKELDMAYFAQLVKEEELEGNILTEEESEEPQLPVEQDFQGLTLEDISKKARHPPPKAFTGILSDWYVRKQQAETSGLPLMDLALLTRGFQASVQKDRIYALLGLATPDARSWIIPDYSDAMSHRLFLIRLSAYFLQFSSRPLRFASHCKASDCPSWVADWTAIDSKVIESIEHEDSSFYDMSEYGRSARSSERLPSSNHSTAVFNPRFEPPIKNLTRYQEPSALLVHGLLVDRVKTTFQIPHVHSITGKNSYTELPPFKAKLREWECAILEYVEMYHSEIGMIRKKPQWLTRATSKHVRKAALQSRDLKASVIKYLVCSKDSYNESLDPSNFYGQIRVLHEDFEDDATRLISDYESWMQQPGQDACEFCKDILHGYTNPCAYCSASKTSIRIERLGQDIIKWNAGRTMFLTEDGYHYVEKFAVAEGDVICKPWHSFYHLILRRTEDEHWTLVGHFKPEDSSLQGTKRVDRSNAEAKTEIFRLK</sequence>
<dbReference type="InterPro" id="IPR010730">
    <property type="entry name" value="HET"/>
</dbReference>
<feature type="domain" description="Heterokaryon incompatibility" evidence="2">
    <location>
        <begin position="48"/>
        <end position="271"/>
    </location>
</feature>
<feature type="compositionally biased region" description="Acidic residues" evidence="1">
    <location>
        <begin position="212"/>
        <end position="236"/>
    </location>
</feature>
<name>A0A8H3F7I4_9LECA</name>
<proteinExistence type="predicted"/>
<dbReference type="AlphaFoldDB" id="A0A8H3F7I4"/>
<dbReference type="PANTHER" id="PTHR24148">
    <property type="entry name" value="ANKYRIN REPEAT DOMAIN-CONTAINING PROTEIN 39 HOMOLOG-RELATED"/>
    <property type="match status" value="1"/>
</dbReference>
<accession>A0A8H3F7I4</accession>
<dbReference type="PANTHER" id="PTHR24148:SF82">
    <property type="entry name" value="HETEROKARYON INCOMPATIBILITY DOMAIN-CONTAINING PROTEIN"/>
    <property type="match status" value="1"/>
</dbReference>
<evidence type="ECO:0000313" key="3">
    <source>
        <dbReference type="EMBL" id="CAF9919158.1"/>
    </source>
</evidence>
<dbReference type="Proteomes" id="UP000664534">
    <property type="component" value="Unassembled WGS sequence"/>
</dbReference>
<evidence type="ECO:0000256" key="1">
    <source>
        <dbReference type="SAM" id="MobiDB-lite"/>
    </source>
</evidence>
<feature type="compositionally biased region" description="Basic and acidic residues" evidence="1">
    <location>
        <begin position="150"/>
        <end position="159"/>
    </location>
</feature>
<dbReference type="InterPro" id="IPR052895">
    <property type="entry name" value="HetReg/Transcr_Mod"/>
</dbReference>
<dbReference type="OrthoDB" id="3557394at2759"/>